<keyword evidence="2" id="KW-1185">Reference proteome</keyword>
<reference evidence="1 2" key="1">
    <citation type="submission" date="2021-03" db="EMBL/GenBank/DDBJ databases">
        <title>Genomic Encyclopedia of Type Strains, Phase IV (KMG-IV): sequencing the most valuable type-strain genomes for metagenomic binning, comparative biology and taxonomic classification.</title>
        <authorList>
            <person name="Goeker M."/>
        </authorList>
    </citation>
    <scope>NUCLEOTIDE SEQUENCE [LARGE SCALE GENOMIC DNA]</scope>
    <source>
        <strain evidence="1 2">DSM 23491</strain>
    </source>
</reference>
<protein>
    <submittedName>
        <fullName evidence="1">Uncharacterized protein</fullName>
    </submittedName>
</protein>
<organism evidence="1 2">
    <name type="scientific">Paenibacillus sediminis</name>
    <dbReference type="NCBI Taxonomy" id="664909"/>
    <lineage>
        <taxon>Bacteria</taxon>
        <taxon>Bacillati</taxon>
        <taxon>Bacillota</taxon>
        <taxon>Bacilli</taxon>
        <taxon>Bacillales</taxon>
        <taxon>Paenibacillaceae</taxon>
        <taxon>Paenibacillus</taxon>
    </lineage>
</organism>
<gene>
    <name evidence="1" type="ORF">J2Z20_003418</name>
</gene>
<dbReference type="Proteomes" id="UP001519273">
    <property type="component" value="Unassembled WGS sequence"/>
</dbReference>
<accession>A0ABS4H7N1</accession>
<evidence type="ECO:0000313" key="1">
    <source>
        <dbReference type="EMBL" id="MBP1938496.1"/>
    </source>
</evidence>
<comment type="caution">
    <text evidence="1">The sequence shown here is derived from an EMBL/GenBank/DDBJ whole genome shotgun (WGS) entry which is preliminary data.</text>
</comment>
<dbReference type="EMBL" id="JAGGKP010000016">
    <property type="protein sequence ID" value="MBP1938496.1"/>
    <property type="molecule type" value="Genomic_DNA"/>
</dbReference>
<sequence length="105" mass="12540">MKEGRYLHIYKIASFNQMLRTKRPPEMQEKYKEKVLMQILLGKEGLKPILLSPKERNSINIELKQKIEIYEHKRKQILSPSEMVSLNAERSVVEDTLNDMRKNRK</sequence>
<proteinExistence type="predicted"/>
<dbReference type="RefSeq" id="WP_209853044.1">
    <property type="nucleotide sequence ID" value="NZ_CBCRVE010000009.1"/>
</dbReference>
<evidence type="ECO:0000313" key="2">
    <source>
        <dbReference type="Proteomes" id="UP001519273"/>
    </source>
</evidence>
<name>A0ABS4H7N1_9BACL</name>